<evidence type="ECO:0000256" key="2">
    <source>
        <dbReference type="ARBA" id="ARBA00022676"/>
    </source>
</evidence>
<dbReference type="Gene3D" id="3.90.550.10">
    <property type="entry name" value="Spore Coat Polysaccharide Biosynthesis Protein SpsA, Chain A"/>
    <property type="match status" value="1"/>
</dbReference>
<dbReference type="InterPro" id="IPR001173">
    <property type="entry name" value="Glyco_trans_2-like"/>
</dbReference>
<keyword evidence="6" id="KW-1185">Reference proteome</keyword>
<reference evidence="5 6" key="1">
    <citation type="submission" date="2023-02" db="EMBL/GenBank/DDBJ databases">
        <title>Genome sequence of Lentisphaera profundi SAORIC-696.</title>
        <authorList>
            <person name="Kim e."/>
            <person name="Cho J.-C."/>
            <person name="Choi A."/>
            <person name="Kang I."/>
        </authorList>
    </citation>
    <scope>NUCLEOTIDE SEQUENCE [LARGE SCALE GENOMIC DNA]</scope>
    <source>
        <strain evidence="5 6">SAORIC-696</strain>
    </source>
</reference>
<feature type="domain" description="Glycosyltransferase 2-like" evidence="4">
    <location>
        <begin position="3"/>
        <end position="148"/>
    </location>
</feature>
<dbReference type="SUPFAM" id="SSF53448">
    <property type="entry name" value="Nucleotide-diphospho-sugar transferases"/>
    <property type="match status" value="1"/>
</dbReference>
<organism evidence="5 6">
    <name type="scientific">Lentisphaera profundi</name>
    <dbReference type="NCBI Taxonomy" id="1658616"/>
    <lineage>
        <taxon>Bacteria</taxon>
        <taxon>Pseudomonadati</taxon>
        <taxon>Lentisphaerota</taxon>
        <taxon>Lentisphaeria</taxon>
        <taxon>Lentisphaerales</taxon>
        <taxon>Lentisphaeraceae</taxon>
        <taxon>Lentisphaera</taxon>
    </lineage>
</organism>
<keyword evidence="3" id="KW-0808">Transferase</keyword>
<sequence length="243" mass="28029">MISIILPTYKEAENLRVLLPQIHQVLQSERHEIIVVDDNSKDGSEELCKQLARELPLRFIKRRTERGLATAVLAGFDQAKGDYLFCMDADLSHPPEVLLKLHHELKKGVQFALASRYISGASIQEGWGFLRHINSLLPTYLTKSLTSIKDPMSGFFGLPRETYLKQRSSYKPLGYKIALELIVKLQIKVIEIPFTFQHRFKGSSKLNMKQRLLFLIHLSQLYRHHLNLKPSNKLHFSKAHPHK</sequence>
<dbReference type="RefSeq" id="WP_274153471.1">
    <property type="nucleotide sequence ID" value="NZ_CP117812.1"/>
</dbReference>
<evidence type="ECO:0000259" key="4">
    <source>
        <dbReference type="Pfam" id="PF00535"/>
    </source>
</evidence>
<evidence type="ECO:0000256" key="1">
    <source>
        <dbReference type="ARBA" id="ARBA00006739"/>
    </source>
</evidence>
<gene>
    <name evidence="5" type="ORF">PQO03_12205</name>
</gene>
<dbReference type="PANTHER" id="PTHR43398:SF1">
    <property type="entry name" value="DOLICHOL-PHOSPHATE MANNOSYLTRANSFERASE SUBUNIT 1"/>
    <property type="match status" value="1"/>
</dbReference>
<dbReference type="Pfam" id="PF00535">
    <property type="entry name" value="Glycos_transf_2"/>
    <property type="match status" value="1"/>
</dbReference>
<name>A0ABY7VWI5_9BACT</name>
<accession>A0ABY7VWI5</accession>
<dbReference type="Proteomes" id="UP001214250">
    <property type="component" value="Chromosome 2"/>
</dbReference>
<evidence type="ECO:0000313" key="6">
    <source>
        <dbReference type="Proteomes" id="UP001214250"/>
    </source>
</evidence>
<dbReference type="EMBL" id="CP117812">
    <property type="protein sequence ID" value="WDE98600.1"/>
    <property type="molecule type" value="Genomic_DNA"/>
</dbReference>
<comment type="similarity">
    <text evidence="1">Belongs to the glycosyltransferase 2 family.</text>
</comment>
<dbReference type="PANTHER" id="PTHR43398">
    <property type="entry name" value="DOLICHOL-PHOSPHATE MANNOSYLTRANSFERASE SUBUNIT 1"/>
    <property type="match status" value="1"/>
</dbReference>
<proteinExistence type="inferred from homology"/>
<dbReference type="InterPro" id="IPR029044">
    <property type="entry name" value="Nucleotide-diphossugar_trans"/>
</dbReference>
<evidence type="ECO:0000256" key="3">
    <source>
        <dbReference type="ARBA" id="ARBA00022679"/>
    </source>
</evidence>
<keyword evidence="2" id="KW-0328">Glycosyltransferase</keyword>
<evidence type="ECO:0000313" key="5">
    <source>
        <dbReference type="EMBL" id="WDE98600.1"/>
    </source>
</evidence>
<dbReference type="CDD" id="cd06442">
    <property type="entry name" value="DPM1_like"/>
    <property type="match status" value="1"/>
</dbReference>
<protein>
    <submittedName>
        <fullName evidence="5">Polyprenol monophosphomannose synthase</fullName>
    </submittedName>
</protein>
<dbReference type="InterPro" id="IPR039528">
    <property type="entry name" value="DPM1-like"/>
</dbReference>